<dbReference type="AlphaFoldDB" id="A0A1X0Y0E8"/>
<dbReference type="RefSeq" id="WP_085011039.1">
    <property type="nucleotide sequence ID" value="NZ_NAAD01000015.1"/>
</dbReference>
<evidence type="ECO:0000313" key="3">
    <source>
        <dbReference type="Proteomes" id="UP000193136"/>
    </source>
</evidence>
<gene>
    <name evidence="2" type="ORF">B5V00_11960</name>
</gene>
<reference evidence="2 3" key="1">
    <citation type="submission" date="2017-03" db="EMBL/GenBank/DDBJ databases">
        <title>Genome sequence of Geothermobacter sp. EPR-M, Deep-Sea Iron Reducer.</title>
        <authorList>
            <person name="Tully B."/>
            <person name="Savalia P."/>
            <person name="Abuyen K."/>
            <person name="Baughan C."/>
            <person name="Romero E."/>
            <person name="Ronkowski C."/>
            <person name="Torres B."/>
            <person name="Tremblay J."/>
            <person name="Trujillo A."/>
            <person name="Tyler M."/>
            <person name="Perez-Rodriguez I."/>
            <person name="Amend J."/>
        </authorList>
    </citation>
    <scope>NUCLEOTIDE SEQUENCE [LARGE SCALE GENOMIC DNA]</scope>
    <source>
        <strain evidence="2 3">EPR-M</strain>
    </source>
</reference>
<evidence type="ECO:0008006" key="4">
    <source>
        <dbReference type="Google" id="ProtNLM"/>
    </source>
</evidence>
<dbReference type="OrthoDB" id="13061at2"/>
<keyword evidence="3" id="KW-1185">Reference proteome</keyword>
<dbReference type="PANTHER" id="PTHR34227:SF1">
    <property type="entry name" value="DIMETHYL SULFOXIDE REDUCTASE CHAPERONE-RELATED"/>
    <property type="match status" value="1"/>
</dbReference>
<comment type="caution">
    <text evidence="2">The sequence shown here is derived from an EMBL/GenBank/DDBJ whole genome shotgun (WGS) entry which is preliminary data.</text>
</comment>
<dbReference type="SUPFAM" id="SSF89155">
    <property type="entry name" value="TorD-like"/>
    <property type="match status" value="1"/>
</dbReference>
<name>A0A1X0Y0E8_9BACT</name>
<dbReference type="EMBL" id="NAAD01000015">
    <property type="protein sequence ID" value="ORJ58558.1"/>
    <property type="molecule type" value="Genomic_DNA"/>
</dbReference>
<dbReference type="PANTHER" id="PTHR34227">
    <property type="entry name" value="CHAPERONE PROTEIN YCDY"/>
    <property type="match status" value="1"/>
</dbReference>
<sequence length="198" mass="22580">MLHVRQRLQVYRFFSRLFRYPDAGLLQEIAAGRTDEIAAWLQLPGPVDVPQNVADLQEEYTGLFIARQGGIPAPLYGSVYLDDDGRLMGASTVRVADCYRDRGLSLDDDGEPADFLSTELEYLYFLVGREVDGLSERQLDKVREMTTAQRDFLTTLLLPWLEPFSERLRPFGDGLYPWAARVLLAFVRQESAWLAKLT</sequence>
<dbReference type="Gene3D" id="1.10.3480.10">
    <property type="entry name" value="TorD-like"/>
    <property type="match status" value="1"/>
</dbReference>
<evidence type="ECO:0000313" key="2">
    <source>
        <dbReference type="EMBL" id="ORJ58558.1"/>
    </source>
</evidence>
<dbReference type="InterPro" id="IPR036411">
    <property type="entry name" value="TorD-like_sf"/>
</dbReference>
<dbReference type="InterPro" id="IPR050289">
    <property type="entry name" value="TorD/DmsD_chaperones"/>
</dbReference>
<evidence type="ECO:0000256" key="1">
    <source>
        <dbReference type="ARBA" id="ARBA00023186"/>
    </source>
</evidence>
<dbReference type="STRING" id="1969733.B5V00_11960"/>
<dbReference type="Pfam" id="PF02613">
    <property type="entry name" value="Nitrate_red_del"/>
    <property type="match status" value="1"/>
</dbReference>
<dbReference type="Proteomes" id="UP000193136">
    <property type="component" value="Unassembled WGS sequence"/>
</dbReference>
<dbReference type="InterPro" id="IPR020945">
    <property type="entry name" value="DMSO/NO3_reduct_chaperone"/>
</dbReference>
<keyword evidence="1" id="KW-0143">Chaperone</keyword>
<proteinExistence type="predicted"/>
<accession>A0A1X0Y0E8</accession>
<protein>
    <recommendedName>
        <fullName evidence="4">Chaperone TorD involved in molybdoenzyme TorA maturation</fullName>
    </recommendedName>
</protein>
<organism evidence="2 3">
    <name type="scientific">Geothermobacter hydrogeniphilus</name>
    <dbReference type="NCBI Taxonomy" id="1969733"/>
    <lineage>
        <taxon>Bacteria</taxon>
        <taxon>Pseudomonadati</taxon>
        <taxon>Thermodesulfobacteriota</taxon>
        <taxon>Desulfuromonadia</taxon>
        <taxon>Desulfuromonadales</taxon>
        <taxon>Geothermobacteraceae</taxon>
        <taxon>Geothermobacter</taxon>
    </lineage>
</organism>